<protein>
    <recommendedName>
        <fullName evidence="1">Protein DA1-like domain-containing protein</fullName>
    </recommendedName>
</protein>
<dbReference type="Gramene" id="PRQ25357">
    <property type="protein sequence ID" value="PRQ25357"/>
    <property type="gene ID" value="RchiOBHm_Chr6g0282811"/>
</dbReference>
<evidence type="ECO:0000259" key="1">
    <source>
        <dbReference type="Pfam" id="PF12315"/>
    </source>
</evidence>
<dbReference type="GO" id="GO:0043130">
    <property type="term" value="F:ubiquitin binding"/>
    <property type="evidence" value="ECO:0007669"/>
    <property type="project" value="TreeGrafter"/>
</dbReference>
<proteinExistence type="predicted"/>
<reference evidence="2 3" key="1">
    <citation type="journal article" date="2018" name="Nat. Genet.">
        <title>The Rosa genome provides new insights in the design of modern roses.</title>
        <authorList>
            <person name="Bendahmane M."/>
        </authorList>
    </citation>
    <scope>NUCLEOTIDE SEQUENCE [LARGE SCALE GENOMIC DNA]</scope>
    <source>
        <strain evidence="3">cv. Old Blush</strain>
    </source>
</reference>
<feature type="domain" description="Protein DA1-like" evidence="1">
    <location>
        <begin position="22"/>
        <end position="129"/>
    </location>
</feature>
<dbReference type="STRING" id="74649.A0A2P6PTV2"/>
<dbReference type="Proteomes" id="UP000238479">
    <property type="component" value="Chromosome 6"/>
</dbReference>
<dbReference type="InterPro" id="IPR022087">
    <property type="entry name" value="DA1-like_dom"/>
</dbReference>
<sequence length="173" mass="20438">MCVSVCQTFILLLDFDSVYFSIAMGGTLAHEMMHAWLKLQGCKPWEWERRVEEGICQVMKYKWMEWFCSSSDFDSWYKTNEQAQYARKLKEYQVQVMERWVDKVYGQGFRDAMKAVEMFGFETTLHYIVEKGKFPRSQPPPVPIPRTPRDERWKGAVCAVAHIALVFLLMKAR</sequence>
<evidence type="ECO:0000313" key="2">
    <source>
        <dbReference type="EMBL" id="PRQ25357.1"/>
    </source>
</evidence>
<comment type="caution">
    <text evidence="2">The sequence shown here is derived from an EMBL/GenBank/DDBJ whole genome shotgun (WGS) entry which is preliminary data.</text>
</comment>
<gene>
    <name evidence="2" type="ORF">RchiOBHm_Chr6g0282811</name>
</gene>
<dbReference type="PANTHER" id="PTHR24209:SF31">
    <property type="entry name" value="PROTEIN DA1-LIKE ISOFORM X1"/>
    <property type="match status" value="1"/>
</dbReference>
<dbReference type="EMBL" id="PDCK01000044">
    <property type="protein sequence ID" value="PRQ25357.1"/>
    <property type="molecule type" value="Genomic_DNA"/>
</dbReference>
<evidence type="ECO:0000313" key="3">
    <source>
        <dbReference type="Proteomes" id="UP000238479"/>
    </source>
</evidence>
<accession>A0A2P6PTV2</accession>
<dbReference type="AlphaFoldDB" id="A0A2P6PTV2"/>
<dbReference type="PANTHER" id="PTHR24209">
    <property type="entry name" value="PROTEIN DA1-RELATED 2"/>
    <property type="match status" value="1"/>
</dbReference>
<dbReference type="Pfam" id="PF12315">
    <property type="entry name" value="DA1-like"/>
    <property type="match status" value="1"/>
</dbReference>
<keyword evidence="3" id="KW-1185">Reference proteome</keyword>
<name>A0A2P6PTV2_ROSCH</name>
<dbReference type="InterPro" id="IPR045218">
    <property type="entry name" value="DA1-like"/>
</dbReference>
<organism evidence="2 3">
    <name type="scientific">Rosa chinensis</name>
    <name type="common">China rose</name>
    <dbReference type="NCBI Taxonomy" id="74649"/>
    <lineage>
        <taxon>Eukaryota</taxon>
        <taxon>Viridiplantae</taxon>
        <taxon>Streptophyta</taxon>
        <taxon>Embryophyta</taxon>
        <taxon>Tracheophyta</taxon>
        <taxon>Spermatophyta</taxon>
        <taxon>Magnoliopsida</taxon>
        <taxon>eudicotyledons</taxon>
        <taxon>Gunneridae</taxon>
        <taxon>Pentapetalae</taxon>
        <taxon>rosids</taxon>
        <taxon>fabids</taxon>
        <taxon>Rosales</taxon>
        <taxon>Rosaceae</taxon>
        <taxon>Rosoideae</taxon>
        <taxon>Rosoideae incertae sedis</taxon>
        <taxon>Rosa</taxon>
    </lineage>
</organism>